<dbReference type="HOGENOM" id="CLU_059884_2_0_1"/>
<gene>
    <name evidence="2" type="ORF">A1O9_03220</name>
</gene>
<dbReference type="AlphaFoldDB" id="A0A072PPH9"/>
<evidence type="ECO:0000313" key="3">
    <source>
        <dbReference type="Proteomes" id="UP000027920"/>
    </source>
</evidence>
<proteinExistence type="predicted"/>
<sequence>MSGTAIALSSYSYPTAVSWGSSHLEVFALDTGVYPDWKYKDSTASAANEWSPENSTFEYIGSSTAPFQYGIAAIARDTQNVDIFITGSDFGLYHKSHSTNLAWVPSLTKWEAHGGMLSSAPSVVSWSSQRLDVFGIGEAPTYQLLQMTWDEGQWGGWIGHPAASMSAHAPAVVSWGPGRLDVFALSARDHALYYRYYDGKQWHPKDSLTNLGGYGTSRPVTISLQQGRIDIFMRGGDAGIWHNVYANATWSDWTAISVGKSVHTEPSVVSCVEGVIDLFAWAEDNSLIHKRLDIFTATWTPDTDFDKLRDGLAGPPSAVSDGAGSLHVFAYMQAGDLGHLSWNESSKTWSPGTGIESLGSGDWS</sequence>
<reference evidence="2 3" key="1">
    <citation type="submission" date="2013-03" db="EMBL/GenBank/DDBJ databases">
        <title>The Genome Sequence of Exophiala aquamarina CBS 119918.</title>
        <authorList>
            <consortium name="The Broad Institute Genomics Platform"/>
            <person name="Cuomo C."/>
            <person name="de Hoog S."/>
            <person name="Gorbushina A."/>
            <person name="Walker B."/>
            <person name="Young S.K."/>
            <person name="Zeng Q."/>
            <person name="Gargeya S."/>
            <person name="Fitzgerald M."/>
            <person name="Haas B."/>
            <person name="Abouelleil A."/>
            <person name="Allen A.W."/>
            <person name="Alvarado L."/>
            <person name="Arachchi H.M."/>
            <person name="Berlin A.M."/>
            <person name="Chapman S.B."/>
            <person name="Gainer-Dewar J."/>
            <person name="Goldberg J."/>
            <person name="Griggs A."/>
            <person name="Gujja S."/>
            <person name="Hansen M."/>
            <person name="Howarth C."/>
            <person name="Imamovic A."/>
            <person name="Ireland A."/>
            <person name="Larimer J."/>
            <person name="McCowan C."/>
            <person name="Murphy C."/>
            <person name="Pearson M."/>
            <person name="Poon T.W."/>
            <person name="Priest M."/>
            <person name="Roberts A."/>
            <person name="Saif S."/>
            <person name="Shea T."/>
            <person name="Sisk P."/>
            <person name="Sykes S."/>
            <person name="Wortman J."/>
            <person name="Nusbaum C."/>
            <person name="Birren B."/>
        </authorList>
    </citation>
    <scope>NUCLEOTIDE SEQUENCE [LARGE SCALE GENOMIC DNA]</scope>
    <source>
        <strain evidence="2 3">CBS 119918</strain>
    </source>
</reference>
<comment type="caution">
    <text evidence="2">The sequence shown here is derived from an EMBL/GenBank/DDBJ whole genome shotgun (WGS) entry which is preliminary data.</text>
</comment>
<dbReference type="Gene3D" id="2.120.10.70">
    <property type="entry name" value="Fucose-specific lectin"/>
    <property type="match status" value="2"/>
</dbReference>
<dbReference type="SUPFAM" id="SSF89372">
    <property type="entry name" value="Fucose-specific lectin"/>
    <property type="match status" value="2"/>
</dbReference>
<evidence type="ECO:0000259" key="1">
    <source>
        <dbReference type="Pfam" id="PF26607"/>
    </source>
</evidence>
<dbReference type="OrthoDB" id="406838at2759"/>
<dbReference type="RefSeq" id="XP_013264242.1">
    <property type="nucleotide sequence ID" value="XM_013408788.1"/>
</dbReference>
<organism evidence="2 3">
    <name type="scientific">Exophiala aquamarina CBS 119918</name>
    <dbReference type="NCBI Taxonomy" id="1182545"/>
    <lineage>
        <taxon>Eukaryota</taxon>
        <taxon>Fungi</taxon>
        <taxon>Dikarya</taxon>
        <taxon>Ascomycota</taxon>
        <taxon>Pezizomycotina</taxon>
        <taxon>Eurotiomycetes</taxon>
        <taxon>Chaetothyriomycetidae</taxon>
        <taxon>Chaetothyriales</taxon>
        <taxon>Herpotrichiellaceae</taxon>
        <taxon>Exophiala</taxon>
    </lineage>
</organism>
<dbReference type="STRING" id="1182545.A0A072PPH9"/>
<dbReference type="InterPro" id="IPR058502">
    <property type="entry name" value="PLL-like_beta-prop"/>
</dbReference>
<dbReference type="VEuPathDB" id="FungiDB:A1O9_03220"/>
<accession>A0A072PPH9</accession>
<dbReference type="EMBL" id="AMGV01000002">
    <property type="protein sequence ID" value="KEF61652.1"/>
    <property type="molecule type" value="Genomic_DNA"/>
</dbReference>
<protein>
    <recommendedName>
        <fullName evidence="1">PLL-like beta propeller domain-containing protein</fullName>
    </recommendedName>
</protein>
<keyword evidence="3" id="KW-1185">Reference proteome</keyword>
<evidence type="ECO:0000313" key="2">
    <source>
        <dbReference type="EMBL" id="KEF61652.1"/>
    </source>
</evidence>
<name>A0A072PPH9_9EURO</name>
<dbReference type="GeneID" id="25278158"/>
<dbReference type="Pfam" id="PF26607">
    <property type="entry name" value="DUF8189"/>
    <property type="match status" value="1"/>
</dbReference>
<feature type="domain" description="PLL-like beta propeller" evidence="1">
    <location>
        <begin position="16"/>
        <end position="354"/>
    </location>
</feature>
<dbReference type="Proteomes" id="UP000027920">
    <property type="component" value="Unassembled WGS sequence"/>
</dbReference>